<dbReference type="Pfam" id="PF00300">
    <property type="entry name" value="His_Phos_1"/>
    <property type="match status" value="1"/>
</dbReference>
<dbReference type="InterPro" id="IPR050275">
    <property type="entry name" value="PGM_Phosphatase"/>
</dbReference>
<dbReference type="Proteomes" id="UP000800200">
    <property type="component" value="Unassembled WGS sequence"/>
</dbReference>
<protein>
    <recommendedName>
        <fullName evidence="4">Phosphoglycerate mutase-like protein</fullName>
    </recommendedName>
</protein>
<keyword evidence="1" id="KW-0732">Signal</keyword>
<keyword evidence="3" id="KW-1185">Reference proteome</keyword>
<dbReference type="SMART" id="SM00855">
    <property type="entry name" value="PGAM"/>
    <property type="match status" value="1"/>
</dbReference>
<dbReference type="EMBL" id="ML994654">
    <property type="protein sequence ID" value="KAF2181055.1"/>
    <property type="molecule type" value="Genomic_DNA"/>
</dbReference>
<name>A0A6A6DPX2_9PEZI</name>
<feature type="signal peptide" evidence="1">
    <location>
        <begin position="1"/>
        <end position="19"/>
    </location>
</feature>
<evidence type="ECO:0000313" key="2">
    <source>
        <dbReference type="EMBL" id="KAF2181055.1"/>
    </source>
</evidence>
<reference evidence="2" key="1">
    <citation type="journal article" date="2020" name="Stud. Mycol.">
        <title>101 Dothideomycetes genomes: a test case for predicting lifestyles and emergence of pathogens.</title>
        <authorList>
            <person name="Haridas S."/>
            <person name="Albert R."/>
            <person name="Binder M."/>
            <person name="Bloem J."/>
            <person name="Labutti K."/>
            <person name="Salamov A."/>
            <person name="Andreopoulos B."/>
            <person name="Baker S."/>
            <person name="Barry K."/>
            <person name="Bills G."/>
            <person name="Bluhm B."/>
            <person name="Cannon C."/>
            <person name="Castanera R."/>
            <person name="Culley D."/>
            <person name="Daum C."/>
            <person name="Ezra D."/>
            <person name="Gonzalez J."/>
            <person name="Henrissat B."/>
            <person name="Kuo A."/>
            <person name="Liang C."/>
            <person name="Lipzen A."/>
            <person name="Lutzoni F."/>
            <person name="Magnuson J."/>
            <person name="Mondo S."/>
            <person name="Nolan M."/>
            <person name="Ohm R."/>
            <person name="Pangilinan J."/>
            <person name="Park H.-J."/>
            <person name="Ramirez L."/>
            <person name="Alfaro M."/>
            <person name="Sun H."/>
            <person name="Tritt A."/>
            <person name="Yoshinaga Y."/>
            <person name="Zwiers L.-H."/>
            <person name="Turgeon B."/>
            <person name="Goodwin S."/>
            <person name="Spatafora J."/>
            <person name="Crous P."/>
            <person name="Grigoriev I."/>
        </authorList>
    </citation>
    <scope>NUCLEOTIDE SEQUENCE</scope>
    <source>
        <strain evidence="2">CBS 207.26</strain>
    </source>
</reference>
<dbReference type="OrthoDB" id="496981at2759"/>
<dbReference type="PANTHER" id="PTHR48100">
    <property type="entry name" value="BROAD-SPECIFICITY PHOSPHATASE YOR283W-RELATED"/>
    <property type="match status" value="1"/>
</dbReference>
<dbReference type="PANTHER" id="PTHR48100:SF1">
    <property type="entry name" value="HISTIDINE PHOSPHATASE FAMILY PROTEIN-RELATED"/>
    <property type="match status" value="1"/>
</dbReference>
<dbReference type="InterPro" id="IPR013078">
    <property type="entry name" value="His_Pase_superF_clade-1"/>
</dbReference>
<gene>
    <name evidence="2" type="ORF">K469DRAFT_729519</name>
</gene>
<dbReference type="SUPFAM" id="SSF53254">
    <property type="entry name" value="Phosphoglycerate mutase-like"/>
    <property type="match status" value="1"/>
</dbReference>
<feature type="chain" id="PRO_5025555815" description="Phosphoglycerate mutase-like protein" evidence="1">
    <location>
        <begin position="20"/>
        <end position="252"/>
    </location>
</feature>
<dbReference type="Gene3D" id="3.40.50.1240">
    <property type="entry name" value="Phosphoglycerate mutase-like"/>
    <property type="match status" value="1"/>
</dbReference>
<dbReference type="AlphaFoldDB" id="A0A6A6DPX2"/>
<evidence type="ECO:0008006" key="4">
    <source>
        <dbReference type="Google" id="ProtNLM"/>
    </source>
</evidence>
<dbReference type="GO" id="GO:0016791">
    <property type="term" value="F:phosphatase activity"/>
    <property type="evidence" value="ECO:0007669"/>
    <property type="project" value="TreeGrafter"/>
</dbReference>
<sequence length="252" mass="28364">MQKALKLSIFFIIIVVRSAKWHCTAPRSYFSHDNDLADWSFRATTQPHVPYEVFYIARHGGGVHNVKEAAVGRVECENHWTRLDGNNELVWADTPLTSQGEEEALEAARFWRNPAEKDEIPTPESLYSSPLQRCLRTLDLKFSSLLISLSLPFTSIIKELVCERNGVRTCDWRTSKSHIQTHYPGFLIEASFSENDELWNLNARELLSDIFKNDVSGFVSLTSHSGAILGLLRATGYVEVPIKAGADVSVIA</sequence>
<dbReference type="InterPro" id="IPR029033">
    <property type="entry name" value="His_PPase_superfam"/>
</dbReference>
<dbReference type="GO" id="GO:0005737">
    <property type="term" value="C:cytoplasm"/>
    <property type="evidence" value="ECO:0007669"/>
    <property type="project" value="TreeGrafter"/>
</dbReference>
<evidence type="ECO:0000256" key="1">
    <source>
        <dbReference type="SAM" id="SignalP"/>
    </source>
</evidence>
<dbReference type="CDD" id="cd07067">
    <property type="entry name" value="HP_PGM_like"/>
    <property type="match status" value="1"/>
</dbReference>
<proteinExistence type="predicted"/>
<accession>A0A6A6DPX2</accession>
<organism evidence="2 3">
    <name type="scientific">Zopfia rhizophila CBS 207.26</name>
    <dbReference type="NCBI Taxonomy" id="1314779"/>
    <lineage>
        <taxon>Eukaryota</taxon>
        <taxon>Fungi</taxon>
        <taxon>Dikarya</taxon>
        <taxon>Ascomycota</taxon>
        <taxon>Pezizomycotina</taxon>
        <taxon>Dothideomycetes</taxon>
        <taxon>Dothideomycetes incertae sedis</taxon>
        <taxon>Zopfiaceae</taxon>
        <taxon>Zopfia</taxon>
    </lineage>
</organism>
<evidence type="ECO:0000313" key="3">
    <source>
        <dbReference type="Proteomes" id="UP000800200"/>
    </source>
</evidence>